<dbReference type="Proteomes" id="UP000887563">
    <property type="component" value="Unplaced"/>
</dbReference>
<dbReference type="AlphaFoldDB" id="A0A914LZ75"/>
<evidence type="ECO:0000313" key="1">
    <source>
        <dbReference type="Proteomes" id="UP000887563"/>
    </source>
</evidence>
<protein>
    <submittedName>
        <fullName evidence="2">Candidate secreted effector</fullName>
    </submittedName>
</protein>
<reference evidence="2" key="1">
    <citation type="submission" date="2022-11" db="UniProtKB">
        <authorList>
            <consortium name="WormBaseParasite"/>
        </authorList>
    </citation>
    <scope>IDENTIFICATION</scope>
</reference>
<name>A0A914LZ75_MELIC</name>
<keyword evidence="1" id="KW-1185">Reference proteome</keyword>
<accession>A0A914LZ75</accession>
<sequence length="57" mass="6793">MRQFSNSYFCDIVWNSLRIFTNQSTWMCSNRVEVTKFSSPLKNNLKKQIKFCPAKII</sequence>
<organism evidence="1 2">
    <name type="scientific">Meloidogyne incognita</name>
    <name type="common">Southern root-knot nematode worm</name>
    <name type="synonym">Oxyuris incognita</name>
    <dbReference type="NCBI Taxonomy" id="6306"/>
    <lineage>
        <taxon>Eukaryota</taxon>
        <taxon>Metazoa</taxon>
        <taxon>Ecdysozoa</taxon>
        <taxon>Nematoda</taxon>
        <taxon>Chromadorea</taxon>
        <taxon>Rhabditida</taxon>
        <taxon>Tylenchina</taxon>
        <taxon>Tylenchomorpha</taxon>
        <taxon>Tylenchoidea</taxon>
        <taxon>Meloidogynidae</taxon>
        <taxon>Meloidogyninae</taxon>
        <taxon>Meloidogyne</taxon>
        <taxon>Meloidogyne incognita group</taxon>
    </lineage>
</organism>
<dbReference type="WBParaSite" id="Minc3s01070g20426">
    <property type="protein sequence ID" value="Minc3s01070g20426"/>
    <property type="gene ID" value="Minc3s01070g20426"/>
</dbReference>
<proteinExistence type="predicted"/>
<evidence type="ECO:0000313" key="2">
    <source>
        <dbReference type="WBParaSite" id="Minc3s01070g20426"/>
    </source>
</evidence>